<name>A0A7Y7Y1J2_9PSED</name>
<dbReference type="RefSeq" id="WP_017123980.1">
    <property type="nucleotide sequence ID" value="NZ_JACAQE010000007.1"/>
</dbReference>
<evidence type="ECO:0000313" key="3">
    <source>
        <dbReference type="Proteomes" id="UP000517547"/>
    </source>
</evidence>
<organism evidence="2 3">
    <name type="scientific">Pseudomonas gingeri</name>
    <dbReference type="NCBI Taxonomy" id="117681"/>
    <lineage>
        <taxon>Bacteria</taxon>
        <taxon>Pseudomonadati</taxon>
        <taxon>Pseudomonadota</taxon>
        <taxon>Gammaproteobacteria</taxon>
        <taxon>Pseudomonadales</taxon>
        <taxon>Pseudomonadaceae</taxon>
        <taxon>Pseudomonas</taxon>
    </lineage>
</organism>
<dbReference type="InterPro" id="IPR009045">
    <property type="entry name" value="Zn_M74/Hedgehog-like"/>
</dbReference>
<proteinExistence type="predicted"/>
<dbReference type="AlphaFoldDB" id="A0A7Y7Y1J2"/>
<dbReference type="Pfam" id="PF08291">
    <property type="entry name" value="Peptidase_M15_3"/>
    <property type="match status" value="1"/>
</dbReference>
<comment type="caution">
    <text evidence="2">The sequence shown here is derived from an EMBL/GenBank/DDBJ whole genome shotgun (WGS) entry which is preliminary data.</text>
</comment>
<dbReference type="InterPro" id="IPR013230">
    <property type="entry name" value="Peptidase_M15A_C"/>
</dbReference>
<protein>
    <submittedName>
        <fullName evidence="2">DUF882 domain-containing protein</fullName>
    </submittedName>
</protein>
<dbReference type="Gene3D" id="3.30.1380.10">
    <property type="match status" value="1"/>
</dbReference>
<sequence length="130" mass="14476">MTLRTWKNFSAAELRCKCGKCSSDGSEMDPAFMDRLQQLRELFGKPMALSSAFRCRRHPEEAKKTEPGEHSQGQAVDVRIRGAEALQLLQLALNLGFTRIGVSQRGNARFLHLGTAPVGGRLPSPMIWSY</sequence>
<dbReference type="Proteomes" id="UP000517547">
    <property type="component" value="Unassembled WGS sequence"/>
</dbReference>
<accession>A0A7Y7Y1J2</accession>
<reference evidence="2 3" key="1">
    <citation type="submission" date="2020-04" db="EMBL/GenBank/DDBJ databases">
        <title>Molecular characterization of pseudomonads from Agaricus bisporus reveal novel blotch 2 pathogens in Western Europe.</title>
        <authorList>
            <person name="Taparia T."/>
            <person name="Krijger M."/>
            <person name="Haynes E."/>
            <person name="Elpinstone J.G."/>
            <person name="Noble R."/>
            <person name="Van Der Wolf J."/>
        </authorList>
    </citation>
    <scope>NUCLEOTIDE SEQUENCE [LARGE SCALE GENOMIC DNA]</scope>
    <source>
        <strain evidence="2 3">IPO3738</strain>
    </source>
</reference>
<evidence type="ECO:0000259" key="1">
    <source>
        <dbReference type="Pfam" id="PF08291"/>
    </source>
</evidence>
<feature type="domain" description="Peptidase M15A C-terminal" evidence="1">
    <location>
        <begin position="8"/>
        <end position="112"/>
    </location>
</feature>
<gene>
    <name evidence="2" type="ORF">HX845_21260</name>
</gene>
<dbReference type="EMBL" id="JACAQE010000007">
    <property type="protein sequence ID" value="NWC16200.1"/>
    <property type="molecule type" value="Genomic_DNA"/>
</dbReference>
<dbReference type="SUPFAM" id="SSF55166">
    <property type="entry name" value="Hedgehog/DD-peptidase"/>
    <property type="match status" value="1"/>
</dbReference>
<evidence type="ECO:0000313" key="2">
    <source>
        <dbReference type="EMBL" id="NWC16200.1"/>
    </source>
</evidence>